<keyword evidence="2" id="KW-0238">DNA-binding</keyword>
<accession>A3UAP6</accession>
<dbReference type="HOGENOM" id="CLU_075053_7_0_10"/>
<dbReference type="SUPFAM" id="SSF51206">
    <property type="entry name" value="cAMP-binding domain-like"/>
    <property type="match status" value="1"/>
</dbReference>
<organism evidence="5 6">
    <name type="scientific">Croceibacter atlanticus (strain ATCC BAA-628 / JCM 21780 / CIP 108009 / IAM 15332 / KCTC 12090 / HTCC2559)</name>
    <dbReference type="NCBI Taxonomy" id="216432"/>
    <lineage>
        <taxon>Bacteria</taxon>
        <taxon>Pseudomonadati</taxon>
        <taxon>Bacteroidota</taxon>
        <taxon>Flavobacteriia</taxon>
        <taxon>Flavobacteriales</taxon>
        <taxon>Flavobacteriaceae</taxon>
        <taxon>Croceibacter</taxon>
    </lineage>
</organism>
<dbReference type="Gene3D" id="2.60.120.10">
    <property type="entry name" value="Jelly Rolls"/>
    <property type="match status" value="1"/>
</dbReference>
<keyword evidence="6" id="KW-1185">Reference proteome</keyword>
<reference evidence="5 6" key="1">
    <citation type="journal article" date="2010" name="J. Bacteriol.">
        <title>The complete genome sequence of Croceibacter atlanticus HTCC2559T.</title>
        <authorList>
            <person name="Oh H.M."/>
            <person name="Kang I."/>
            <person name="Ferriera S."/>
            <person name="Giovannoni S.J."/>
            <person name="Cho J.C."/>
        </authorList>
    </citation>
    <scope>NUCLEOTIDE SEQUENCE [LARGE SCALE GENOMIC DNA]</scope>
    <source>
        <strain evidence="6">ATCC BAA-628 / HTCC2559 / KCTC 12090</strain>
    </source>
</reference>
<dbReference type="Pfam" id="PF13545">
    <property type="entry name" value="HTH_Crp_2"/>
    <property type="match status" value="1"/>
</dbReference>
<evidence type="ECO:0000259" key="4">
    <source>
        <dbReference type="PROSITE" id="PS51063"/>
    </source>
</evidence>
<dbReference type="eggNOG" id="COG0664">
    <property type="taxonomic scope" value="Bacteria"/>
</dbReference>
<dbReference type="SUPFAM" id="SSF46785">
    <property type="entry name" value="Winged helix' DNA-binding domain"/>
    <property type="match status" value="1"/>
</dbReference>
<dbReference type="Gene3D" id="1.10.10.10">
    <property type="entry name" value="Winged helix-like DNA-binding domain superfamily/Winged helix DNA-binding domain"/>
    <property type="match status" value="1"/>
</dbReference>
<dbReference type="AlphaFoldDB" id="A3UAP6"/>
<dbReference type="InterPro" id="IPR018490">
    <property type="entry name" value="cNMP-bd_dom_sf"/>
</dbReference>
<dbReference type="RefSeq" id="WP_013188263.1">
    <property type="nucleotide sequence ID" value="NC_014230.1"/>
</dbReference>
<dbReference type="KEGG" id="cat:CA2559_12618"/>
<evidence type="ECO:0000256" key="2">
    <source>
        <dbReference type="ARBA" id="ARBA00023125"/>
    </source>
</evidence>
<dbReference type="InterPro" id="IPR012318">
    <property type="entry name" value="HTH_CRP"/>
</dbReference>
<evidence type="ECO:0000313" key="5">
    <source>
        <dbReference type="EMBL" id="EAP86882.1"/>
    </source>
</evidence>
<dbReference type="GO" id="GO:0006355">
    <property type="term" value="P:regulation of DNA-templated transcription"/>
    <property type="evidence" value="ECO:0007669"/>
    <property type="project" value="InterPro"/>
</dbReference>
<dbReference type="OrthoDB" id="9776746at2"/>
<dbReference type="STRING" id="216432.CA2559_12618"/>
<evidence type="ECO:0000313" key="6">
    <source>
        <dbReference type="Proteomes" id="UP000002297"/>
    </source>
</evidence>
<name>A3UAP6_CROAH</name>
<dbReference type="EMBL" id="CP002046">
    <property type="protein sequence ID" value="EAP86882.1"/>
    <property type="molecule type" value="Genomic_DNA"/>
</dbReference>
<dbReference type="GeneID" id="89454237"/>
<protein>
    <submittedName>
        <fullName evidence="5">Transcriptional regulator, Crp family protein</fullName>
    </submittedName>
</protein>
<gene>
    <name evidence="5" type="ordered locus">CA2559_12618</name>
</gene>
<sequence length="210" mass="24785">MRDIITKHYQTIFEADLLEEIIKIGEIKTYPKDTLLMDFGEYMRHMPLIIDGAIKISRIDKNNDELFLYFLKRGQSCAMTLSYFIGHHKSEIKAVSETETSMVLLPVDQIEIWISKYKSWRKFVFENYHERFIELLDTIDTIAFSNTSERLLHYLSNKAKVNKSNTIKITHQEIAFDLNTSRVVISRLLKTLEQEGEIKLERNKIYILSK</sequence>
<evidence type="ECO:0000256" key="3">
    <source>
        <dbReference type="ARBA" id="ARBA00023163"/>
    </source>
</evidence>
<dbReference type="Proteomes" id="UP000002297">
    <property type="component" value="Chromosome"/>
</dbReference>
<dbReference type="InterPro" id="IPR036390">
    <property type="entry name" value="WH_DNA-bd_sf"/>
</dbReference>
<dbReference type="PROSITE" id="PS51063">
    <property type="entry name" value="HTH_CRP_2"/>
    <property type="match status" value="1"/>
</dbReference>
<keyword evidence="3" id="KW-0804">Transcription</keyword>
<evidence type="ECO:0000256" key="1">
    <source>
        <dbReference type="ARBA" id="ARBA00023015"/>
    </source>
</evidence>
<keyword evidence="1" id="KW-0805">Transcription regulation</keyword>
<dbReference type="InterPro" id="IPR036388">
    <property type="entry name" value="WH-like_DNA-bd_sf"/>
</dbReference>
<dbReference type="InterPro" id="IPR014710">
    <property type="entry name" value="RmlC-like_jellyroll"/>
</dbReference>
<proteinExistence type="predicted"/>
<dbReference type="GO" id="GO:0003677">
    <property type="term" value="F:DNA binding"/>
    <property type="evidence" value="ECO:0007669"/>
    <property type="project" value="UniProtKB-KW"/>
</dbReference>
<dbReference type="SMART" id="SM00419">
    <property type="entry name" value="HTH_CRP"/>
    <property type="match status" value="1"/>
</dbReference>
<feature type="domain" description="HTH crp-type" evidence="4">
    <location>
        <begin position="145"/>
        <end position="210"/>
    </location>
</feature>